<dbReference type="PROSITE" id="PS50977">
    <property type="entry name" value="HTH_TETR_2"/>
    <property type="match status" value="1"/>
</dbReference>
<evidence type="ECO:0000313" key="6">
    <source>
        <dbReference type="Proteomes" id="UP000199251"/>
    </source>
</evidence>
<dbReference type="PANTHER" id="PTHR30055:SF146">
    <property type="entry name" value="HTH-TYPE TRANSCRIPTIONAL DUAL REGULATOR CECR"/>
    <property type="match status" value="1"/>
</dbReference>
<dbReference type="STRING" id="141349.BN1232_04046"/>
<feature type="DNA-binding region" description="H-T-H motif" evidence="2">
    <location>
        <begin position="49"/>
        <end position="68"/>
    </location>
</feature>
<evidence type="ECO:0000256" key="3">
    <source>
        <dbReference type="SAM" id="MobiDB-lite"/>
    </source>
</evidence>
<protein>
    <submittedName>
        <fullName evidence="5">Transcriptional regulator</fullName>
    </submittedName>
</protein>
<proteinExistence type="predicted"/>
<organism evidence="5 6">
    <name type="scientific">Mycobacterium lentiflavum</name>
    <dbReference type="NCBI Taxonomy" id="141349"/>
    <lineage>
        <taxon>Bacteria</taxon>
        <taxon>Bacillati</taxon>
        <taxon>Actinomycetota</taxon>
        <taxon>Actinomycetes</taxon>
        <taxon>Mycobacteriales</taxon>
        <taxon>Mycobacteriaceae</taxon>
        <taxon>Mycobacterium</taxon>
        <taxon>Mycobacterium simiae complex</taxon>
    </lineage>
</organism>
<dbReference type="InterPro" id="IPR001647">
    <property type="entry name" value="HTH_TetR"/>
</dbReference>
<sequence>MRKFSDVNSYPAAMASSNVSPPTARDAARSQVLEAARRCFLRTGLRTNTMEDIARAAQTSRQTVYKYFSGRRELIEAAIAARIAELADDILAHDWDTMTLVEAFIARTAAIVQSMRDDPELRVLLGEGSPLTLHEALWQPSVRQRGLTDWRPWLRQARRDGLIRGDVTDEDLYDWLQTVLTSVILRPTPDPPYERMLIETFLLKSLSAG</sequence>
<dbReference type="EMBL" id="CTEE01000001">
    <property type="protein sequence ID" value="CQD17892.1"/>
    <property type="molecule type" value="Genomic_DNA"/>
</dbReference>
<keyword evidence="1 2" id="KW-0238">DNA-binding</keyword>
<dbReference type="Proteomes" id="UP000199251">
    <property type="component" value="Unassembled WGS sequence"/>
</dbReference>
<evidence type="ECO:0000259" key="4">
    <source>
        <dbReference type="PROSITE" id="PS50977"/>
    </source>
</evidence>
<dbReference type="InterPro" id="IPR009057">
    <property type="entry name" value="Homeodomain-like_sf"/>
</dbReference>
<dbReference type="AlphaFoldDB" id="A0A0E4H051"/>
<accession>A0A0E4H051</accession>
<evidence type="ECO:0000256" key="2">
    <source>
        <dbReference type="PROSITE-ProRule" id="PRU00335"/>
    </source>
</evidence>
<evidence type="ECO:0000256" key="1">
    <source>
        <dbReference type="ARBA" id="ARBA00023125"/>
    </source>
</evidence>
<dbReference type="Gene3D" id="1.10.357.10">
    <property type="entry name" value="Tetracycline Repressor, domain 2"/>
    <property type="match status" value="1"/>
</dbReference>
<evidence type="ECO:0000313" key="5">
    <source>
        <dbReference type="EMBL" id="CQD17892.1"/>
    </source>
</evidence>
<reference evidence="5 6" key="1">
    <citation type="submission" date="2015-03" db="EMBL/GenBank/DDBJ databases">
        <authorList>
            <person name="Urmite Genomes"/>
        </authorList>
    </citation>
    <scope>NUCLEOTIDE SEQUENCE [LARGE SCALE GENOMIC DNA]</scope>
    <source>
        <strain evidence="5 6">CSUR P1491</strain>
    </source>
</reference>
<dbReference type="GO" id="GO:0000976">
    <property type="term" value="F:transcription cis-regulatory region binding"/>
    <property type="evidence" value="ECO:0007669"/>
    <property type="project" value="TreeGrafter"/>
</dbReference>
<dbReference type="InterPro" id="IPR050109">
    <property type="entry name" value="HTH-type_TetR-like_transc_reg"/>
</dbReference>
<feature type="region of interest" description="Disordered" evidence="3">
    <location>
        <begin position="1"/>
        <end position="26"/>
    </location>
</feature>
<name>A0A0E4H051_MYCLN</name>
<gene>
    <name evidence="5" type="ORF">BN1232_04046</name>
</gene>
<dbReference type="PANTHER" id="PTHR30055">
    <property type="entry name" value="HTH-TYPE TRANSCRIPTIONAL REGULATOR RUTR"/>
    <property type="match status" value="1"/>
</dbReference>
<dbReference type="OrthoDB" id="4617319at2"/>
<dbReference type="PRINTS" id="PR00455">
    <property type="entry name" value="HTHTETR"/>
</dbReference>
<feature type="domain" description="HTH tetR-type" evidence="4">
    <location>
        <begin position="26"/>
        <end position="86"/>
    </location>
</feature>
<dbReference type="SUPFAM" id="SSF46689">
    <property type="entry name" value="Homeodomain-like"/>
    <property type="match status" value="1"/>
</dbReference>
<dbReference type="Pfam" id="PF00440">
    <property type="entry name" value="TetR_N"/>
    <property type="match status" value="1"/>
</dbReference>
<dbReference type="GO" id="GO:0003700">
    <property type="term" value="F:DNA-binding transcription factor activity"/>
    <property type="evidence" value="ECO:0007669"/>
    <property type="project" value="TreeGrafter"/>
</dbReference>